<dbReference type="InterPro" id="IPR013325">
    <property type="entry name" value="RNA_pol_sigma_r2"/>
</dbReference>
<evidence type="ECO:0000256" key="4">
    <source>
        <dbReference type="ARBA" id="ARBA00023163"/>
    </source>
</evidence>
<dbReference type="InterPro" id="IPR036388">
    <property type="entry name" value="WH-like_DNA-bd_sf"/>
</dbReference>
<dbReference type="SUPFAM" id="SSF88659">
    <property type="entry name" value="Sigma3 and sigma4 domains of RNA polymerase sigma factors"/>
    <property type="match status" value="1"/>
</dbReference>
<sequence>MTHALLPHARPARQGRSARTRSDKLGRVGEPGERAAEGTAPPLGDLLVATATGDRAAFGLLYDETAPRVFGLVRRLLVDAAQAEEVTQEVYLEIWQTAARFDRAKGDAVAWMLTLAHRRAVDRVRAAQASRDRDLRAGVRDLAVPVDEVAETVEVRIEHERVTTALASLSDVQREALALAYYDGCTQSEIADRLHVPLGTVKTRLRDGMIRLREVLGVTT</sequence>
<keyword evidence="4" id="KW-0804">Transcription</keyword>
<dbReference type="AlphaFoldDB" id="A0A6I2FAD6"/>
<evidence type="ECO:0000313" key="9">
    <source>
        <dbReference type="Proteomes" id="UP000431080"/>
    </source>
</evidence>
<comment type="similarity">
    <text evidence="1">Belongs to the sigma-70 factor family. ECF subfamily.</text>
</comment>
<dbReference type="Proteomes" id="UP000431080">
    <property type="component" value="Unassembled WGS sequence"/>
</dbReference>
<feature type="compositionally biased region" description="Basic residues" evidence="5">
    <location>
        <begin position="10"/>
        <end position="19"/>
    </location>
</feature>
<keyword evidence="3" id="KW-0731">Sigma factor</keyword>
<dbReference type="InterPro" id="IPR007627">
    <property type="entry name" value="RNA_pol_sigma70_r2"/>
</dbReference>
<dbReference type="GO" id="GO:0003677">
    <property type="term" value="F:DNA binding"/>
    <property type="evidence" value="ECO:0007669"/>
    <property type="project" value="InterPro"/>
</dbReference>
<dbReference type="GO" id="GO:0006352">
    <property type="term" value="P:DNA-templated transcription initiation"/>
    <property type="evidence" value="ECO:0007669"/>
    <property type="project" value="InterPro"/>
</dbReference>
<reference evidence="8 9" key="1">
    <citation type="submission" date="2019-10" db="EMBL/GenBank/DDBJ databases">
        <authorList>
            <person name="Nie G."/>
            <person name="Ming H."/>
            <person name="Yi B."/>
        </authorList>
    </citation>
    <scope>NUCLEOTIDE SEQUENCE [LARGE SCALE GENOMIC DNA]</scope>
    <source>
        <strain evidence="8 9">CFH 90414</strain>
    </source>
</reference>
<evidence type="ECO:0000259" key="7">
    <source>
        <dbReference type="Pfam" id="PF08281"/>
    </source>
</evidence>
<dbReference type="PANTHER" id="PTHR43133:SF66">
    <property type="entry name" value="ECF RNA POLYMERASE SIGMA FACTOR SIGK"/>
    <property type="match status" value="1"/>
</dbReference>
<feature type="compositionally biased region" description="Basic and acidic residues" evidence="5">
    <location>
        <begin position="20"/>
        <end position="36"/>
    </location>
</feature>
<feature type="region of interest" description="Disordered" evidence="5">
    <location>
        <begin position="1"/>
        <end position="41"/>
    </location>
</feature>
<comment type="caution">
    <text evidence="8">The sequence shown here is derived from an EMBL/GenBank/DDBJ whole genome shotgun (WGS) entry which is preliminary data.</text>
</comment>
<dbReference type="SUPFAM" id="SSF88946">
    <property type="entry name" value="Sigma2 domain of RNA polymerase sigma factors"/>
    <property type="match status" value="1"/>
</dbReference>
<evidence type="ECO:0000256" key="5">
    <source>
        <dbReference type="SAM" id="MobiDB-lite"/>
    </source>
</evidence>
<proteinExistence type="inferred from homology"/>
<dbReference type="PANTHER" id="PTHR43133">
    <property type="entry name" value="RNA POLYMERASE ECF-TYPE SIGMA FACTO"/>
    <property type="match status" value="1"/>
</dbReference>
<dbReference type="CDD" id="cd06171">
    <property type="entry name" value="Sigma70_r4"/>
    <property type="match status" value="1"/>
</dbReference>
<evidence type="ECO:0000313" key="8">
    <source>
        <dbReference type="EMBL" id="MRG59366.1"/>
    </source>
</evidence>
<protein>
    <submittedName>
        <fullName evidence="8">Sigma-70 family RNA polymerase sigma factor</fullName>
    </submittedName>
</protein>
<organism evidence="8 9">
    <name type="scientific">Agromyces agglutinans</name>
    <dbReference type="NCBI Taxonomy" id="2662258"/>
    <lineage>
        <taxon>Bacteria</taxon>
        <taxon>Bacillati</taxon>
        <taxon>Actinomycetota</taxon>
        <taxon>Actinomycetes</taxon>
        <taxon>Micrococcales</taxon>
        <taxon>Microbacteriaceae</taxon>
        <taxon>Agromyces</taxon>
    </lineage>
</organism>
<keyword evidence="2" id="KW-0805">Transcription regulation</keyword>
<feature type="domain" description="RNA polymerase sigma-70 region 2" evidence="6">
    <location>
        <begin position="61"/>
        <end position="128"/>
    </location>
</feature>
<dbReference type="Pfam" id="PF04542">
    <property type="entry name" value="Sigma70_r2"/>
    <property type="match status" value="1"/>
</dbReference>
<dbReference type="InterPro" id="IPR039425">
    <property type="entry name" value="RNA_pol_sigma-70-like"/>
</dbReference>
<dbReference type="GO" id="GO:0016987">
    <property type="term" value="F:sigma factor activity"/>
    <property type="evidence" value="ECO:0007669"/>
    <property type="project" value="UniProtKB-KW"/>
</dbReference>
<name>A0A6I2FAD6_9MICO</name>
<dbReference type="Gene3D" id="1.10.1740.10">
    <property type="match status" value="1"/>
</dbReference>
<dbReference type="InterPro" id="IPR013324">
    <property type="entry name" value="RNA_pol_sigma_r3/r4-like"/>
</dbReference>
<dbReference type="Pfam" id="PF08281">
    <property type="entry name" value="Sigma70_r4_2"/>
    <property type="match status" value="1"/>
</dbReference>
<dbReference type="NCBIfam" id="TIGR02937">
    <property type="entry name" value="sigma70-ECF"/>
    <property type="match status" value="1"/>
</dbReference>
<evidence type="ECO:0000256" key="1">
    <source>
        <dbReference type="ARBA" id="ARBA00010641"/>
    </source>
</evidence>
<evidence type="ECO:0000259" key="6">
    <source>
        <dbReference type="Pfam" id="PF04542"/>
    </source>
</evidence>
<evidence type="ECO:0000256" key="3">
    <source>
        <dbReference type="ARBA" id="ARBA00023082"/>
    </source>
</evidence>
<dbReference type="NCBIfam" id="NF007228">
    <property type="entry name" value="PRK09646.1"/>
    <property type="match status" value="1"/>
</dbReference>
<dbReference type="InterPro" id="IPR014284">
    <property type="entry name" value="RNA_pol_sigma-70_dom"/>
</dbReference>
<dbReference type="EMBL" id="WJIF01000002">
    <property type="protein sequence ID" value="MRG59366.1"/>
    <property type="molecule type" value="Genomic_DNA"/>
</dbReference>
<dbReference type="Gene3D" id="1.10.10.10">
    <property type="entry name" value="Winged helix-like DNA-binding domain superfamily/Winged helix DNA-binding domain"/>
    <property type="match status" value="1"/>
</dbReference>
<keyword evidence="9" id="KW-1185">Reference proteome</keyword>
<dbReference type="InterPro" id="IPR013249">
    <property type="entry name" value="RNA_pol_sigma70_r4_t2"/>
</dbReference>
<evidence type="ECO:0000256" key="2">
    <source>
        <dbReference type="ARBA" id="ARBA00023015"/>
    </source>
</evidence>
<accession>A0A6I2FAD6</accession>
<feature type="domain" description="RNA polymerase sigma factor 70 region 4 type 2" evidence="7">
    <location>
        <begin position="160"/>
        <end position="211"/>
    </location>
</feature>
<gene>
    <name evidence="8" type="ORF">GE115_05695</name>
</gene>